<dbReference type="AlphaFoldDB" id="A0A9X3DCX4"/>
<evidence type="ECO:0000256" key="1">
    <source>
        <dbReference type="SAM" id="SignalP"/>
    </source>
</evidence>
<evidence type="ECO:0008006" key="4">
    <source>
        <dbReference type="Google" id="ProtNLM"/>
    </source>
</evidence>
<feature type="chain" id="PRO_5040975607" description="DUF4595 domain-containing protein" evidence="1">
    <location>
        <begin position="23"/>
        <end position="273"/>
    </location>
</feature>
<comment type="caution">
    <text evidence="2">The sequence shown here is derived from an EMBL/GenBank/DDBJ whole genome shotgun (WGS) entry which is preliminary data.</text>
</comment>
<name>A0A9X3DCX4_9SPHI</name>
<gene>
    <name evidence="2" type="ORF">OQZ29_04015</name>
</gene>
<dbReference type="EMBL" id="JAPJUH010000001">
    <property type="protein sequence ID" value="MCX3263895.1"/>
    <property type="molecule type" value="Genomic_DNA"/>
</dbReference>
<keyword evidence="3" id="KW-1185">Reference proteome</keyword>
<evidence type="ECO:0000313" key="3">
    <source>
        <dbReference type="Proteomes" id="UP001142592"/>
    </source>
</evidence>
<protein>
    <recommendedName>
        <fullName evidence="4">DUF4595 domain-containing protein</fullName>
    </recommendedName>
</protein>
<feature type="signal peptide" evidence="1">
    <location>
        <begin position="1"/>
        <end position="22"/>
    </location>
</feature>
<keyword evidence="1" id="KW-0732">Signal</keyword>
<dbReference type="Proteomes" id="UP001142592">
    <property type="component" value="Unassembled WGS sequence"/>
</dbReference>
<organism evidence="2 3">
    <name type="scientific">Pedobacter agri</name>
    <dbReference type="NCBI Taxonomy" id="454586"/>
    <lineage>
        <taxon>Bacteria</taxon>
        <taxon>Pseudomonadati</taxon>
        <taxon>Bacteroidota</taxon>
        <taxon>Sphingobacteriia</taxon>
        <taxon>Sphingobacteriales</taxon>
        <taxon>Sphingobacteriaceae</taxon>
        <taxon>Pedobacter</taxon>
    </lineage>
</organism>
<dbReference type="RefSeq" id="WP_010601321.1">
    <property type="nucleotide sequence ID" value="NZ_JAPJUH010000001.1"/>
</dbReference>
<evidence type="ECO:0000313" key="2">
    <source>
        <dbReference type="EMBL" id="MCX3263895.1"/>
    </source>
</evidence>
<reference evidence="2" key="1">
    <citation type="submission" date="2022-11" db="EMBL/GenBank/DDBJ databases">
        <authorList>
            <person name="Graham C."/>
            <person name="Newman J.D."/>
        </authorList>
    </citation>
    <scope>NUCLEOTIDE SEQUENCE</scope>
    <source>
        <strain evidence="2">DSM 19486</strain>
    </source>
</reference>
<accession>A0A9X3DCX4</accession>
<proteinExistence type="predicted"/>
<sequence>MKNRGFAILSTFLLLTCFISCKKGGDPAADGSTKLVKINSDKYYGATLTYNDQNQLTNVAGFLNPSTGEQYKYNAQGQVVEILAYYGATEPRSKQFVIHYQNNLPVSGKMKYSPPVSTKDVNPTYYIDSLAYKTTNGNVSEIKFFDRKTYNAKTNALISSRTDTTDKYQINYANGNLTSVKSNNAESTFLYGSKKGVISAHALKFVLNPENNPMLFSSNDLIESIINKSSVNEIKTVYSYTYNNANFPVSGNAIRTWKSNTTIENASLDFQYQ</sequence>